<dbReference type="Gene3D" id="3.40.50.880">
    <property type="match status" value="1"/>
</dbReference>
<comment type="caution">
    <text evidence="4">The sequence shown here is derived from an EMBL/GenBank/DDBJ whole genome shotgun (WGS) entry which is preliminary data.</text>
</comment>
<evidence type="ECO:0000256" key="1">
    <source>
        <dbReference type="SAM" id="Phobius"/>
    </source>
</evidence>
<dbReference type="NCBIfam" id="TIGR02226">
    <property type="entry name" value="two_anch"/>
    <property type="match status" value="1"/>
</dbReference>
<dbReference type="SUPFAM" id="SSF52317">
    <property type="entry name" value="Class I glutamine amidotransferase-like"/>
    <property type="match status" value="1"/>
</dbReference>
<sequence length="899" mass="94428">MFGLGAIGFSAPWVLLALASLPAIWWLVRLTPPAPRETRFPALRLLLDIAQRQETPERTPWWLILLRLVLAGLVIVGLAGPVLNPVTAGGTAGPLLIVIDDGWAAAAHWRDRMEALAPRIAAAEAADRPIRLLTTAAGAAAPAAPALLTRAQVRGEIAALQPKPWAADRRAAIAALDALPADAVSETLWLADGVDDGAAADFAARLTAFGPVIRLDLPAGTAALALGAPRIEGDGLTVDLARAVADGPRRATILARNEAGQILGRESVDFGPEEPGRSAVIDLPAELRNKVTRVDIAEEASAAATHLLDGRWRRRLVGIAFEGGDEALKPLVSEAFYLERALSPFADIRRAPLADLLKAPPSVIILTDVGQVPAATRPALETYIEKGGVLLRFAGPRFAASADDLLPVRIRQGDRALGGSLSWTEPAPIAPFPPDSPFAGLVPGPDVRVRRQVLAEPSLDLDRKTWARLADGTPLITGARRGSGLIVLIHTSANSDWSDLALSGLFVDLLRRITGLADGEATLAESERSLPPFASLDGFGRLGGPMPGAGAIAADAFAATVPGPRTPPGYYGDAVARRALNLQVELEALAPLPAMAGVTVALPETAPARPFGPWLLVAALLLIAADLLIALRLSGRLVPTALGALALAVGMQMPQPARAIEAADAAGTIRLGFVITGDGTVDDLSEAGLRSLSAALAQRTSVEPGEPVAINLEADDLAFYPLIYWPMAEGYDPGPVAMERVDHYLKSGGVVLFDTRDITQGAGDIPGLGASAGELLLRRTLARLDVPALVPVPADHVLTKSFYLLQSFPGRYEGGTLWVEANASPENDGVSGYVVGSNDWAAAWALDAQGRPLAALEPDSPRQREMALRFGINLVLYALTGNYKADQVHVPALLERLGQ</sequence>
<evidence type="ECO:0000259" key="2">
    <source>
        <dbReference type="Pfam" id="PF07584"/>
    </source>
</evidence>
<reference evidence="5" key="1">
    <citation type="submission" date="2018-05" db="EMBL/GenBank/DDBJ databases">
        <title>Zavarzinia sp. HR-AS.</title>
        <authorList>
            <person name="Lee Y."/>
            <person name="Jeon C.O."/>
        </authorList>
    </citation>
    <scope>NUCLEOTIDE SEQUENCE [LARGE SCALE GENOMIC DNA]</scope>
    <source>
        <strain evidence="5">DSM 1231</strain>
    </source>
</reference>
<dbReference type="Pfam" id="PF07584">
    <property type="entry name" value="BatA"/>
    <property type="match status" value="1"/>
</dbReference>
<evidence type="ECO:0008006" key="6">
    <source>
        <dbReference type="Google" id="ProtNLM"/>
    </source>
</evidence>
<feature type="transmembrane region" description="Helical" evidence="1">
    <location>
        <begin position="61"/>
        <end position="83"/>
    </location>
</feature>
<dbReference type="PANTHER" id="PTHR37464">
    <property type="entry name" value="BLL2463 PROTEIN"/>
    <property type="match status" value="1"/>
</dbReference>
<dbReference type="InterPro" id="IPR029062">
    <property type="entry name" value="Class_I_gatase-like"/>
</dbReference>
<evidence type="ECO:0000259" key="3">
    <source>
        <dbReference type="Pfam" id="PF13709"/>
    </source>
</evidence>
<feature type="transmembrane region" description="Helical" evidence="1">
    <location>
        <begin position="6"/>
        <end position="28"/>
    </location>
</feature>
<dbReference type="InterPro" id="IPR011933">
    <property type="entry name" value="Double_TM_dom"/>
</dbReference>
<name>A0A317E980_9PROT</name>
<dbReference type="Pfam" id="PF13709">
    <property type="entry name" value="DUF4159"/>
    <property type="match status" value="1"/>
</dbReference>
<dbReference type="EMBL" id="QGLF01000001">
    <property type="protein sequence ID" value="PWR23281.1"/>
    <property type="molecule type" value="Genomic_DNA"/>
</dbReference>
<dbReference type="RefSeq" id="WP_109919315.1">
    <property type="nucleotide sequence ID" value="NZ_QGLF01000001.1"/>
</dbReference>
<evidence type="ECO:0000313" key="4">
    <source>
        <dbReference type="EMBL" id="PWR23281.1"/>
    </source>
</evidence>
<dbReference type="CDD" id="cd03143">
    <property type="entry name" value="A4_beta-galactosidase_middle_domain"/>
    <property type="match status" value="1"/>
</dbReference>
<dbReference type="AlphaFoldDB" id="A0A317E980"/>
<dbReference type="Proteomes" id="UP000246077">
    <property type="component" value="Unassembled WGS sequence"/>
</dbReference>
<dbReference type="InterPro" id="IPR024163">
    <property type="entry name" value="Aerotolerance_reg_N"/>
</dbReference>
<dbReference type="InterPro" id="IPR025297">
    <property type="entry name" value="DUF4159"/>
</dbReference>
<feature type="domain" description="DUF4159" evidence="3">
    <location>
        <begin position="671"/>
        <end position="879"/>
    </location>
</feature>
<keyword evidence="1" id="KW-0812">Transmembrane</keyword>
<keyword evidence="1" id="KW-0472">Membrane</keyword>
<accession>A0A317E980</accession>
<organism evidence="4 5">
    <name type="scientific">Zavarzinia compransoris</name>
    <dbReference type="NCBI Taxonomy" id="1264899"/>
    <lineage>
        <taxon>Bacteria</taxon>
        <taxon>Pseudomonadati</taxon>
        <taxon>Pseudomonadota</taxon>
        <taxon>Alphaproteobacteria</taxon>
        <taxon>Rhodospirillales</taxon>
        <taxon>Zavarziniaceae</taxon>
        <taxon>Zavarzinia</taxon>
    </lineage>
</organism>
<evidence type="ECO:0000313" key="5">
    <source>
        <dbReference type="Proteomes" id="UP000246077"/>
    </source>
</evidence>
<dbReference type="OrthoDB" id="9773014at2"/>
<proteinExistence type="predicted"/>
<protein>
    <recommendedName>
        <fullName evidence="6">LytTR family transcriptional regulator</fullName>
    </recommendedName>
</protein>
<keyword evidence="5" id="KW-1185">Reference proteome</keyword>
<dbReference type="PANTHER" id="PTHR37464:SF1">
    <property type="entry name" value="BLL2463 PROTEIN"/>
    <property type="match status" value="1"/>
</dbReference>
<keyword evidence="1" id="KW-1133">Transmembrane helix</keyword>
<gene>
    <name evidence="4" type="ORF">DKG75_01545</name>
</gene>
<feature type="domain" description="Aerotolerance regulator N-terminal" evidence="2">
    <location>
        <begin position="7"/>
        <end position="81"/>
    </location>
</feature>
<dbReference type="Gene3D" id="3.40.50.12140">
    <property type="entry name" value="Domain of unknown function DUF4159"/>
    <property type="match status" value="1"/>
</dbReference>